<organism evidence="5 6">
    <name type="scientific">Klebsormidium nitens</name>
    <name type="common">Green alga</name>
    <name type="synonym">Ulothrix nitens</name>
    <dbReference type="NCBI Taxonomy" id="105231"/>
    <lineage>
        <taxon>Eukaryota</taxon>
        <taxon>Viridiplantae</taxon>
        <taxon>Streptophyta</taxon>
        <taxon>Klebsormidiophyceae</taxon>
        <taxon>Klebsormidiales</taxon>
        <taxon>Klebsormidiaceae</taxon>
        <taxon>Klebsormidium</taxon>
    </lineage>
</organism>
<accession>A0A1Y1HZY3</accession>
<dbReference type="SUPFAM" id="SSF54768">
    <property type="entry name" value="dsRNA-binding domain-like"/>
    <property type="match status" value="1"/>
</dbReference>
<dbReference type="STRING" id="105231.A0A1Y1HZY3"/>
<feature type="domain" description="DRBM" evidence="3">
    <location>
        <begin position="221"/>
        <end position="289"/>
    </location>
</feature>
<keyword evidence="1 2" id="KW-0694">RNA-binding</keyword>
<dbReference type="Pfam" id="PF00636">
    <property type="entry name" value="Ribonuclease_3"/>
    <property type="match status" value="1"/>
</dbReference>
<proteinExistence type="predicted"/>
<dbReference type="Gene3D" id="3.30.160.20">
    <property type="match status" value="1"/>
</dbReference>
<dbReference type="OrthoDB" id="67027at2759"/>
<dbReference type="Proteomes" id="UP000054558">
    <property type="component" value="Unassembled WGS sequence"/>
</dbReference>
<dbReference type="Gene3D" id="1.10.1520.10">
    <property type="entry name" value="Ribonuclease III domain"/>
    <property type="match status" value="1"/>
</dbReference>
<dbReference type="SMART" id="SM00535">
    <property type="entry name" value="RIBOc"/>
    <property type="match status" value="1"/>
</dbReference>
<evidence type="ECO:0000259" key="3">
    <source>
        <dbReference type="PROSITE" id="PS50137"/>
    </source>
</evidence>
<dbReference type="EMBL" id="DF237028">
    <property type="protein sequence ID" value="GAQ81418.1"/>
    <property type="molecule type" value="Genomic_DNA"/>
</dbReference>
<dbReference type="AlphaFoldDB" id="A0A1Y1HZY3"/>
<gene>
    <name evidence="5" type="ORF">KFL_000790430</name>
</gene>
<dbReference type="GO" id="GO:0004525">
    <property type="term" value="F:ribonuclease III activity"/>
    <property type="evidence" value="ECO:0007669"/>
    <property type="project" value="InterPro"/>
</dbReference>
<evidence type="ECO:0000313" key="5">
    <source>
        <dbReference type="EMBL" id="GAQ81418.1"/>
    </source>
</evidence>
<dbReference type="PROSITE" id="PS50142">
    <property type="entry name" value="RNASE_3_2"/>
    <property type="match status" value="1"/>
</dbReference>
<reference evidence="5 6" key="1">
    <citation type="journal article" date="2014" name="Nat. Commun.">
        <title>Klebsormidium flaccidum genome reveals primary factors for plant terrestrial adaptation.</title>
        <authorList>
            <person name="Hori K."/>
            <person name="Maruyama F."/>
            <person name="Fujisawa T."/>
            <person name="Togashi T."/>
            <person name="Yamamoto N."/>
            <person name="Seo M."/>
            <person name="Sato S."/>
            <person name="Yamada T."/>
            <person name="Mori H."/>
            <person name="Tajima N."/>
            <person name="Moriyama T."/>
            <person name="Ikeuchi M."/>
            <person name="Watanabe M."/>
            <person name="Wada H."/>
            <person name="Kobayashi K."/>
            <person name="Saito M."/>
            <person name="Masuda T."/>
            <person name="Sasaki-Sekimoto Y."/>
            <person name="Mashiguchi K."/>
            <person name="Awai K."/>
            <person name="Shimojima M."/>
            <person name="Masuda S."/>
            <person name="Iwai M."/>
            <person name="Nobusawa T."/>
            <person name="Narise T."/>
            <person name="Kondo S."/>
            <person name="Saito H."/>
            <person name="Sato R."/>
            <person name="Murakawa M."/>
            <person name="Ihara Y."/>
            <person name="Oshima-Yamada Y."/>
            <person name="Ohtaka K."/>
            <person name="Satoh M."/>
            <person name="Sonobe K."/>
            <person name="Ishii M."/>
            <person name="Ohtani R."/>
            <person name="Kanamori-Sato M."/>
            <person name="Honoki R."/>
            <person name="Miyazaki D."/>
            <person name="Mochizuki H."/>
            <person name="Umetsu J."/>
            <person name="Higashi K."/>
            <person name="Shibata D."/>
            <person name="Kamiya Y."/>
            <person name="Sato N."/>
            <person name="Nakamura Y."/>
            <person name="Tabata S."/>
            <person name="Ida S."/>
            <person name="Kurokawa K."/>
            <person name="Ohta H."/>
        </authorList>
    </citation>
    <scope>NUCLEOTIDE SEQUENCE [LARGE SCALE GENOMIC DNA]</scope>
    <source>
        <strain evidence="5 6">NIES-2285</strain>
    </source>
</reference>
<dbReference type="Pfam" id="PF00035">
    <property type="entry name" value="dsrm"/>
    <property type="match status" value="1"/>
</dbReference>
<evidence type="ECO:0000256" key="1">
    <source>
        <dbReference type="ARBA" id="ARBA00022884"/>
    </source>
</evidence>
<dbReference type="InterPro" id="IPR036389">
    <property type="entry name" value="RNase_III_sf"/>
</dbReference>
<feature type="domain" description="RNase III" evidence="4">
    <location>
        <begin position="43"/>
        <end position="195"/>
    </location>
</feature>
<dbReference type="SUPFAM" id="SSF69065">
    <property type="entry name" value="RNase III domain-like"/>
    <property type="match status" value="1"/>
</dbReference>
<dbReference type="InterPro" id="IPR000999">
    <property type="entry name" value="RNase_III_dom"/>
</dbReference>
<dbReference type="PROSITE" id="PS50137">
    <property type="entry name" value="DS_RBD"/>
    <property type="match status" value="1"/>
</dbReference>
<evidence type="ECO:0000313" key="6">
    <source>
        <dbReference type="Proteomes" id="UP000054558"/>
    </source>
</evidence>
<dbReference type="GO" id="GO:0003723">
    <property type="term" value="F:RNA binding"/>
    <property type="evidence" value="ECO:0007669"/>
    <property type="project" value="UniProtKB-UniRule"/>
</dbReference>
<dbReference type="InterPro" id="IPR014720">
    <property type="entry name" value="dsRBD_dom"/>
</dbReference>
<name>A0A1Y1HZY3_KLENI</name>
<sequence>MIQTTGHSRLQEISRHRACTVPIWWQLPETETLKLPPRFLKHSQEFFDGLGIRDVSKQLILATLIHESYYNSALTANLLGEEAVHGTAGFRSVRTKLEFLGDAVLNSVLTTYLVETSGNGPIGNISKAVHHLRSNQAMGVVGLGPLKLADRILCDPDLKSQKPTTKKPHWHAPAVENLMSDTVETIIGGVFVERGIGVASTLVLDKLLPLLQQHARSTTGDPVSLLQELIVAHANCFPEYRIERLPILRSRVFKAEVYLGKQLLGTGRGDNHKKAKREAAQQGLDFMTSLKS</sequence>
<evidence type="ECO:0000256" key="2">
    <source>
        <dbReference type="PROSITE-ProRule" id="PRU00266"/>
    </source>
</evidence>
<dbReference type="GO" id="GO:0006396">
    <property type="term" value="P:RNA processing"/>
    <property type="evidence" value="ECO:0007669"/>
    <property type="project" value="InterPro"/>
</dbReference>
<dbReference type="CDD" id="cd00593">
    <property type="entry name" value="RIBOc"/>
    <property type="match status" value="1"/>
</dbReference>
<evidence type="ECO:0000259" key="4">
    <source>
        <dbReference type="PROSITE" id="PS50142"/>
    </source>
</evidence>
<protein>
    <submittedName>
        <fullName evidence="5">Uncharacterized protein</fullName>
    </submittedName>
</protein>
<keyword evidence="6" id="KW-1185">Reference proteome</keyword>
<dbReference type="SMART" id="SM00358">
    <property type="entry name" value="DSRM"/>
    <property type="match status" value="1"/>
</dbReference>